<dbReference type="AlphaFoldDB" id="A0A8J3B6W5"/>
<keyword evidence="1" id="KW-1133">Transmembrane helix</keyword>
<sequence>MSHQLWSWLLTAVGVTGLWLAGQGLWIGWAVGLASQLLWLAYSITTAQWGFLASCFVYGTVHACNLCRNLRQRAADTGADNTGEAAR</sequence>
<reference evidence="2" key="1">
    <citation type="journal article" date="2014" name="Int. J. Syst. Evol. Microbiol.">
        <title>Complete genome sequence of Corynebacterium casei LMG S-19264T (=DSM 44701T), isolated from a smear-ripened cheese.</title>
        <authorList>
            <consortium name="US DOE Joint Genome Institute (JGI-PGF)"/>
            <person name="Walter F."/>
            <person name="Albersmeier A."/>
            <person name="Kalinowski J."/>
            <person name="Ruckert C."/>
        </authorList>
    </citation>
    <scope>NUCLEOTIDE SEQUENCE</scope>
    <source>
        <strain evidence="2">JCM 3090</strain>
    </source>
</reference>
<evidence type="ECO:0000256" key="1">
    <source>
        <dbReference type="SAM" id="Phobius"/>
    </source>
</evidence>
<name>A0A8J3B6W5_9ACTN</name>
<protein>
    <recommendedName>
        <fullName evidence="4">Nicotinate ribosyltransferase</fullName>
    </recommendedName>
</protein>
<accession>A0A8J3B6W5</accession>
<evidence type="ECO:0000313" key="3">
    <source>
        <dbReference type="Proteomes" id="UP000649739"/>
    </source>
</evidence>
<dbReference type="RefSeq" id="WP_189170215.1">
    <property type="nucleotide sequence ID" value="NZ_BMQB01000004.1"/>
</dbReference>
<proteinExistence type="predicted"/>
<dbReference type="EMBL" id="BMQB01000004">
    <property type="protein sequence ID" value="GGJ93849.1"/>
    <property type="molecule type" value="Genomic_DNA"/>
</dbReference>
<keyword evidence="1" id="KW-0812">Transmembrane</keyword>
<organism evidence="2 3">
    <name type="scientific">Pilimelia anulata</name>
    <dbReference type="NCBI Taxonomy" id="53371"/>
    <lineage>
        <taxon>Bacteria</taxon>
        <taxon>Bacillati</taxon>
        <taxon>Actinomycetota</taxon>
        <taxon>Actinomycetes</taxon>
        <taxon>Micromonosporales</taxon>
        <taxon>Micromonosporaceae</taxon>
        <taxon>Pilimelia</taxon>
    </lineage>
</organism>
<comment type="caution">
    <text evidence="2">The sequence shown here is derived from an EMBL/GenBank/DDBJ whole genome shotgun (WGS) entry which is preliminary data.</text>
</comment>
<reference evidence="2" key="2">
    <citation type="submission" date="2020-09" db="EMBL/GenBank/DDBJ databases">
        <authorList>
            <person name="Sun Q."/>
            <person name="Ohkuma M."/>
        </authorList>
    </citation>
    <scope>NUCLEOTIDE SEQUENCE</scope>
    <source>
        <strain evidence="2">JCM 3090</strain>
    </source>
</reference>
<keyword evidence="3" id="KW-1185">Reference proteome</keyword>
<gene>
    <name evidence="2" type="ORF">GCM10010123_24650</name>
</gene>
<keyword evidence="1" id="KW-0472">Membrane</keyword>
<dbReference type="Proteomes" id="UP000649739">
    <property type="component" value="Unassembled WGS sequence"/>
</dbReference>
<evidence type="ECO:0000313" key="2">
    <source>
        <dbReference type="EMBL" id="GGJ93849.1"/>
    </source>
</evidence>
<evidence type="ECO:0008006" key="4">
    <source>
        <dbReference type="Google" id="ProtNLM"/>
    </source>
</evidence>
<feature type="transmembrane region" description="Helical" evidence="1">
    <location>
        <begin position="7"/>
        <end position="31"/>
    </location>
</feature>
<feature type="transmembrane region" description="Helical" evidence="1">
    <location>
        <begin position="37"/>
        <end position="61"/>
    </location>
</feature>